<dbReference type="Pfam" id="PF12708">
    <property type="entry name" value="Pect-lyase_RHGA_epim"/>
    <property type="match status" value="1"/>
</dbReference>
<dbReference type="PANTHER" id="PTHR33928:SF2">
    <property type="entry name" value="PECTATE LYASE SUPERFAMILY PROTEIN DOMAIN-CONTAINING PROTEIN-RELATED"/>
    <property type="match status" value="1"/>
</dbReference>
<protein>
    <submittedName>
        <fullName evidence="4">Glucan 1,3-beta-glucosidase</fullName>
    </submittedName>
</protein>
<feature type="compositionally biased region" description="Polar residues" evidence="1">
    <location>
        <begin position="99"/>
        <end position="108"/>
    </location>
</feature>
<dbReference type="CDD" id="cd23668">
    <property type="entry name" value="GH55_beta13glucanase-like"/>
    <property type="match status" value="1"/>
</dbReference>
<proteinExistence type="predicted"/>
<evidence type="ECO:0000256" key="2">
    <source>
        <dbReference type="SAM" id="SignalP"/>
    </source>
</evidence>
<dbReference type="InterPro" id="IPR012334">
    <property type="entry name" value="Pectin_lyas_fold"/>
</dbReference>
<keyword evidence="2" id="KW-0732">Signal</keyword>
<feature type="signal peptide" evidence="2">
    <location>
        <begin position="1"/>
        <end position="21"/>
    </location>
</feature>
<feature type="region of interest" description="Disordered" evidence="1">
    <location>
        <begin position="93"/>
        <end position="112"/>
    </location>
</feature>
<dbReference type="Proteomes" id="UP001629113">
    <property type="component" value="Unassembled WGS sequence"/>
</dbReference>
<dbReference type="Gene3D" id="2.160.20.10">
    <property type="entry name" value="Single-stranded right-handed beta-helix, Pectin lyase-like"/>
    <property type="match status" value="2"/>
</dbReference>
<dbReference type="PANTHER" id="PTHR33928">
    <property type="entry name" value="POLYGALACTURONASE QRT3"/>
    <property type="match status" value="1"/>
</dbReference>
<keyword evidence="5" id="KW-1185">Reference proteome</keyword>
<evidence type="ECO:0000256" key="1">
    <source>
        <dbReference type="SAM" id="MobiDB-lite"/>
    </source>
</evidence>
<feature type="region of interest" description="Disordered" evidence="1">
    <location>
        <begin position="1385"/>
        <end position="1448"/>
    </location>
</feature>
<accession>A0ABR4PPF4</accession>
<sequence>MTALFALFFTLLAAQWSLVRSSHTIRGLNITHPPLNTSKLAYDPRPAPAYMVDNQHNYYKTAPDKGRQNGPVWAYSNSLDTYLTNLQSGVVLRGGQPGSNGTTRTTFQPVDRQRRQSTSYWLSSLGYLGSQPNAGGDDYLFFRNVVDDFQADNTGETDTTEALNAASASWNQNSDGDTLTRCGERCGNTFSQGAIVYFPGGTYKICTPVIQYYYTQFVGDPNDMPIIKGCDEFQGIALIDVDPYIPGASGQQWYINQNQFFRQIRNFRFDLTEMPESTAENDQDLVPTGIHWQVSQATSLQNLVFDMPTTSTTTAVGIFTENGSGGFVSDLEFNGGNIGWRAGSQQYTARNLVFNQCNTAVQMVWDWGWTWQQITVNGGSVGFNISGVGGDDGQGIGSVSIVDSTIRDVGVGVLTNSLSTSPNIVLDNTNFENVANPVMAAGGSTLLSGNSPLWATGKRYDGADGSTQTGAVTAPGRGDGLNDDNGFLYVRSRPQYEQHPLGAFLVATTDGECQNDGSGDQAACINSFLRQAVDNQQIAYFPAGVYAVGSTVNIPTNSVVQGSLWSQILGSGFYFSDMQSPRVMVQVGNKGDIGTMEITDMLFSVRGATAGAVLMEWNVAAVSQGAAAMWDSHFRVGGALGTDLDLSTCPKFSNKAECIAASLMFRVTAQANGYFENVWAWVGDHDNDKSIYNQPDSSSTQISVFGARGMLIESQGPSWFYGGGSEHSVLYNYLLSGAQSVYMGHLQTESPYYQPNPGPPAPFRAATGARFPNDPDFSDCEITAEVWDDRCNYAWGMQIVDSHDVTIHSAGLYSFFNEYYQDCIPTHNCQDRILEVKGSTGVVIYNLFTVATINIASGIDDTSVPQDGNQRGFTTETSVWVPLEGEDNVDIVWVGTDIWASPTVSCPATSCLLIIPTSSLDAPTTIQPSSYTTSLEYGGFSSTNIGGVETSVFITTTTTVVLSVSSIVTDGIAYSNVNVTRSDAIPITIYPSIDVPPLIVTLPDGQGSETTRTVSLPPWPQIDGGPSIVYTDPATLPSSSGTGLPTRTTYFTPISIPITVQGATVTTVTFPGATGLITIDCPITTSIVFATPAVAVATTCTDEADVTLSFTCPTTRVLTFLGPATAVATVDCSLVTSWTTGSSSTTTPLPIFTSWPRYVQIVAEDEEIDEPEPDDDGVHVPCTAWFFFFCISWGETRVRSWHWILPPGIYGPGPPPINVIHPPPGVTIRGQLPPWPRITIGPDHRITTDSEPECETETAEACTSTDYVSDGTTTSSTTLCETITGCSLSVSDSSTVVVGSQTAAPVGTWEEERWATMTLGDAYTNSVYAAVESALARDEASGDATTLSFTSGPTAGPTCPGASTACGGTLCSGYWCNPSPTNAPPGYQDPKDPSSGGFSAPTTTVGGPTTPPTTPPTDTPVTPLTRGPINCFDEADFPGHADLQSGDQDDFSNEFSNIRTDLNNGENDLIGPDHEPVLLRGTDSHGVNYDYSCRWIPGCVTEVDQQSFGFPLGSPSLITAYLLVREDYTQCNNGGVGGSCQVGCLLYTFEGGRGDDDDPGSCDGFDCRQCGTLFDPPLCQTCCSSLVSIQSVGNAGNASTNNGVAVVDSGTLSVPALER</sequence>
<dbReference type="InterPro" id="IPR024535">
    <property type="entry name" value="RHGA/B-epi-like_pectate_lyase"/>
</dbReference>
<reference evidence="4 5" key="1">
    <citation type="submission" date="2024-06" db="EMBL/GenBank/DDBJ databases">
        <title>Complete genome of Phlyctema vagabunda strain 19-DSS-EL-015.</title>
        <authorList>
            <person name="Fiorenzani C."/>
        </authorList>
    </citation>
    <scope>NUCLEOTIDE SEQUENCE [LARGE SCALE GENOMIC DNA]</scope>
    <source>
        <strain evidence="4 5">19-DSS-EL-015</strain>
    </source>
</reference>
<feature type="domain" description="Rhamnogalacturonase A/B/Epimerase-like pectate lyase" evidence="3">
    <location>
        <begin position="142"/>
        <end position="383"/>
    </location>
</feature>
<evidence type="ECO:0000313" key="5">
    <source>
        <dbReference type="Proteomes" id="UP001629113"/>
    </source>
</evidence>
<feature type="compositionally biased region" description="Pro residues" evidence="1">
    <location>
        <begin position="1409"/>
        <end position="1418"/>
    </location>
</feature>
<dbReference type="InterPro" id="IPR039279">
    <property type="entry name" value="QRT3-like"/>
</dbReference>
<feature type="chain" id="PRO_5046028277" evidence="2">
    <location>
        <begin position="22"/>
        <end position="1619"/>
    </location>
</feature>
<dbReference type="SUPFAM" id="SSF51126">
    <property type="entry name" value="Pectin lyase-like"/>
    <property type="match status" value="2"/>
</dbReference>
<dbReference type="EMBL" id="JBFCZG010000002">
    <property type="protein sequence ID" value="KAL3425260.1"/>
    <property type="molecule type" value="Genomic_DNA"/>
</dbReference>
<dbReference type="InterPro" id="IPR011050">
    <property type="entry name" value="Pectin_lyase_fold/virulence"/>
</dbReference>
<evidence type="ECO:0000313" key="4">
    <source>
        <dbReference type="EMBL" id="KAL3425260.1"/>
    </source>
</evidence>
<name>A0ABR4PPF4_9HELO</name>
<gene>
    <name evidence="4" type="ORF">PVAG01_02051</name>
</gene>
<organism evidence="4 5">
    <name type="scientific">Phlyctema vagabunda</name>
    <dbReference type="NCBI Taxonomy" id="108571"/>
    <lineage>
        <taxon>Eukaryota</taxon>
        <taxon>Fungi</taxon>
        <taxon>Dikarya</taxon>
        <taxon>Ascomycota</taxon>
        <taxon>Pezizomycotina</taxon>
        <taxon>Leotiomycetes</taxon>
        <taxon>Helotiales</taxon>
        <taxon>Dermateaceae</taxon>
        <taxon>Phlyctema</taxon>
    </lineage>
</organism>
<comment type="caution">
    <text evidence="4">The sequence shown here is derived from an EMBL/GenBank/DDBJ whole genome shotgun (WGS) entry which is preliminary data.</text>
</comment>
<evidence type="ECO:0000259" key="3">
    <source>
        <dbReference type="Pfam" id="PF12708"/>
    </source>
</evidence>